<comment type="caution">
    <text evidence="2">The sequence shown here is derived from an EMBL/GenBank/DDBJ whole genome shotgun (WGS) entry which is preliminary data.</text>
</comment>
<reference evidence="2" key="1">
    <citation type="submission" date="2021-04" db="EMBL/GenBank/DDBJ databases">
        <title>Isolation and polyphasic classification of algal microorganism.</title>
        <authorList>
            <person name="Wang S."/>
        </authorList>
    </citation>
    <scope>NUCLEOTIDE SEQUENCE</scope>
    <source>
        <strain evidence="2">720a</strain>
    </source>
</reference>
<proteinExistence type="inferred from homology"/>
<dbReference type="Gene3D" id="1.10.287.1060">
    <property type="entry name" value="ESAT-6-like"/>
    <property type="match status" value="1"/>
</dbReference>
<keyword evidence="3" id="KW-1185">Reference proteome</keyword>
<evidence type="ECO:0000313" key="3">
    <source>
        <dbReference type="Proteomes" id="UP000675284"/>
    </source>
</evidence>
<dbReference type="SUPFAM" id="SSF140453">
    <property type="entry name" value="EsxAB dimer-like"/>
    <property type="match status" value="1"/>
</dbReference>
<name>A0A941DVP9_9BACI</name>
<dbReference type="InterPro" id="IPR010310">
    <property type="entry name" value="T7SS_ESAT-6-like"/>
</dbReference>
<accession>A0A941DVP9</accession>
<organism evidence="2 3">
    <name type="scientific">Virgibacillus salarius</name>
    <dbReference type="NCBI Taxonomy" id="447199"/>
    <lineage>
        <taxon>Bacteria</taxon>
        <taxon>Bacillati</taxon>
        <taxon>Bacillota</taxon>
        <taxon>Bacilli</taxon>
        <taxon>Bacillales</taxon>
        <taxon>Bacillaceae</taxon>
        <taxon>Virgibacillus</taxon>
    </lineage>
</organism>
<sequence>MSGMMRISPEELATIAQQYGMESGNVLNIVGNLDGLMEKLEEIWEGNAKDAFAGQYEELRPSFMQMVELLEDVQRQLASTAQTLHDTDATIASQMRK</sequence>
<gene>
    <name evidence="2" type="ORF">KCX74_03415</name>
</gene>
<dbReference type="Pfam" id="PF06013">
    <property type="entry name" value="WXG100"/>
    <property type="match status" value="1"/>
</dbReference>
<evidence type="ECO:0000256" key="1">
    <source>
        <dbReference type="RuleBase" id="RU362001"/>
    </source>
</evidence>
<dbReference type="RefSeq" id="WP_026682177.1">
    <property type="nucleotide sequence ID" value="NZ_BAAACY010000145.1"/>
</dbReference>
<dbReference type="EMBL" id="JAGSOT010000006">
    <property type="protein sequence ID" value="MBR7795088.1"/>
    <property type="molecule type" value="Genomic_DNA"/>
</dbReference>
<dbReference type="AlphaFoldDB" id="A0A941DVP9"/>
<protein>
    <recommendedName>
        <fullName evidence="1">ESAT-6-like protein</fullName>
    </recommendedName>
</protein>
<dbReference type="InterPro" id="IPR036689">
    <property type="entry name" value="ESAT-6-like_sf"/>
</dbReference>
<evidence type="ECO:0000313" key="2">
    <source>
        <dbReference type="EMBL" id="MBR7795088.1"/>
    </source>
</evidence>
<comment type="similarity">
    <text evidence="1">Belongs to the WXG100 family.</text>
</comment>
<dbReference type="Proteomes" id="UP000675284">
    <property type="component" value="Unassembled WGS sequence"/>
</dbReference>
<dbReference type="NCBIfam" id="TIGR03930">
    <property type="entry name" value="WXG100_ESAT6"/>
    <property type="match status" value="1"/>
</dbReference>